<name>A0A917RVP1_9NOCA</name>
<dbReference type="Proteomes" id="UP000638263">
    <property type="component" value="Unassembled WGS sequence"/>
</dbReference>
<gene>
    <name evidence="2" type="ORF">GCM10011588_54660</name>
</gene>
<organism evidence="2 3">
    <name type="scientific">Nocardia jinanensis</name>
    <dbReference type="NCBI Taxonomy" id="382504"/>
    <lineage>
        <taxon>Bacteria</taxon>
        <taxon>Bacillati</taxon>
        <taxon>Actinomycetota</taxon>
        <taxon>Actinomycetes</taxon>
        <taxon>Mycobacteriales</taxon>
        <taxon>Nocardiaceae</taxon>
        <taxon>Nocardia</taxon>
    </lineage>
</organism>
<protein>
    <recommendedName>
        <fullName evidence="1">HTH luxR-type domain-containing protein</fullName>
    </recommendedName>
</protein>
<dbReference type="SUPFAM" id="SSF46894">
    <property type="entry name" value="C-terminal effector domain of the bipartite response regulators"/>
    <property type="match status" value="1"/>
</dbReference>
<dbReference type="InterPro" id="IPR036388">
    <property type="entry name" value="WH-like_DNA-bd_sf"/>
</dbReference>
<reference evidence="2" key="2">
    <citation type="submission" date="2020-09" db="EMBL/GenBank/DDBJ databases">
        <authorList>
            <person name="Sun Q."/>
            <person name="Zhou Y."/>
        </authorList>
    </citation>
    <scope>NUCLEOTIDE SEQUENCE</scope>
    <source>
        <strain evidence="2">CGMCC 4.3508</strain>
    </source>
</reference>
<dbReference type="SMART" id="SM00421">
    <property type="entry name" value="HTH_LUXR"/>
    <property type="match status" value="1"/>
</dbReference>
<dbReference type="PROSITE" id="PS50043">
    <property type="entry name" value="HTH_LUXR_2"/>
    <property type="match status" value="1"/>
</dbReference>
<dbReference type="EMBL" id="BMMH01000014">
    <property type="protein sequence ID" value="GGL32851.1"/>
    <property type="molecule type" value="Genomic_DNA"/>
</dbReference>
<dbReference type="InterPro" id="IPR016032">
    <property type="entry name" value="Sig_transdc_resp-reg_C-effctor"/>
</dbReference>
<dbReference type="Pfam" id="PF00196">
    <property type="entry name" value="GerE"/>
    <property type="match status" value="1"/>
</dbReference>
<sequence length="118" mass="12673">MPALRGPRAVAIGGCDRHAAGASVPTRTALRDPWNYLSGAERAVAVLAAAGWTNVAIAARRGTSVRTTEAQLAAVLRKLVIASRREIVGLVPAELLAQVRREAGRRAPRRTRHHRART</sequence>
<dbReference type="InterPro" id="IPR000792">
    <property type="entry name" value="Tscrpt_reg_LuxR_C"/>
</dbReference>
<evidence type="ECO:0000313" key="2">
    <source>
        <dbReference type="EMBL" id="GGL32851.1"/>
    </source>
</evidence>
<accession>A0A917RVP1</accession>
<evidence type="ECO:0000259" key="1">
    <source>
        <dbReference type="PROSITE" id="PS50043"/>
    </source>
</evidence>
<evidence type="ECO:0000313" key="3">
    <source>
        <dbReference type="Proteomes" id="UP000638263"/>
    </source>
</evidence>
<dbReference type="GO" id="GO:0003677">
    <property type="term" value="F:DNA binding"/>
    <property type="evidence" value="ECO:0007669"/>
    <property type="project" value="InterPro"/>
</dbReference>
<reference evidence="2" key="1">
    <citation type="journal article" date="2014" name="Int. J. Syst. Evol. Microbiol.">
        <title>Complete genome sequence of Corynebacterium casei LMG S-19264T (=DSM 44701T), isolated from a smear-ripened cheese.</title>
        <authorList>
            <consortium name="US DOE Joint Genome Institute (JGI-PGF)"/>
            <person name="Walter F."/>
            <person name="Albersmeier A."/>
            <person name="Kalinowski J."/>
            <person name="Ruckert C."/>
        </authorList>
    </citation>
    <scope>NUCLEOTIDE SEQUENCE</scope>
    <source>
        <strain evidence="2">CGMCC 4.3508</strain>
    </source>
</reference>
<dbReference type="GO" id="GO:0006355">
    <property type="term" value="P:regulation of DNA-templated transcription"/>
    <property type="evidence" value="ECO:0007669"/>
    <property type="project" value="InterPro"/>
</dbReference>
<proteinExistence type="predicted"/>
<dbReference type="Gene3D" id="1.10.10.10">
    <property type="entry name" value="Winged helix-like DNA-binding domain superfamily/Winged helix DNA-binding domain"/>
    <property type="match status" value="1"/>
</dbReference>
<dbReference type="RefSeq" id="WP_058855177.1">
    <property type="nucleotide sequence ID" value="NZ_BMMH01000014.1"/>
</dbReference>
<dbReference type="AlphaFoldDB" id="A0A917RVP1"/>
<keyword evidence="3" id="KW-1185">Reference proteome</keyword>
<feature type="domain" description="HTH luxR-type" evidence="1">
    <location>
        <begin position="30"/>
        <end position="95"/>
    </location>
</feature>
<comment type="caution">
    <text evidence="2">The sequence shown here is derived from an EMBL/GenBank/DDBJ whole genome shotgun (WGS) entry which is preliminary data.</text>
</comment>